<name>A0ABV9DP17_9ACTN</name>
<dbReference type="Proteomes" id="UP001595923">
    <property type="component" value="Unassembled WGS sequence"/>
</dbReference>
<comment type="caution">
    <text evidence="3">The sequence shown here is derived from an EMBL/GenBank/DDBJ whole genome shotgun (WGS) entry which is preliminary data.</text>
</comment>
<keyword evidence="2" id="KW-0812">Transmembrane</keyword>
<keyword evidence="2" id="KW-0472">Membrane</keyword>
<keyword evidence="4" id="KW-1185">Reference proteome</keyword>
<feature type="transmembrane region" description="Helical" evidence="2">
    <location>
        <begin position="70"/>
        <end position="88"/>
    </location>
</feature>
<dbReference type="RefSeq" id="WP_378570856.1">
    <property type="nucleotide sequence ID" value="NZ_JBHSFQ010000001.1"/>
</dbReference>
<feature type="compositionally biased region" description="Low complexity" evidence="1">
    <location>
        <begin position="148"/>
        <end position="164"/>
    </location>
</feature>
<accession>A0ABV9DP17</accession>
<proteinExistence type="predicted"/>
<evidence type="ECO:0000256" key="2">
    <source>
        <dbReference type="SAM" id="Phobius"/>
    </source>
</evidence>
<reference evidence="4" key="1">
    <citation type="journal article" date="2019" name="Int. J. Syst. Evol. Microbiol.">
        <title>The Global Catalogue of Microorganisms (GCM) 10K type strain sequencing project: providing services to taxonomists for standard genome sequencing and annotation.</title>
        <authorList>
            <consortium name="The Broad Institute Genomics Platform"/>
            <consortium name="The Broad Institute Genome Sequencing Center for Infectious Disease"/>
            <person name="Wu L."/>
            <person name="Ma J."/>
        </authorList>
    </citation>
    <scope>NUCLEOTIDE SEQUENCE [LARGE SCALE GENOMIC DNA]</scope>
    <source>
        <strain evidence="4">XZYJ18</strain>
    </source>
</reference>
<feature type="region of interest" description="Disordered" evidence="1">
    <location>
        <begin position="145"/>
        <end position="213"/>
    </location>
</feature>
<dbReference type="EMBL" id="JBHSFQ010000001">
    <property type="protein sequence ID" value="MFC4560605.1"/>
    <property type="molecule type" value="Genomic_DNA"/>
</dbReference>
<evidence type="ECO:0000313" key="4">
    <source>
        <dbReference type="Proteomes" id="UP001595923"/>
    </source>
</evidence>
<feature type="transmembrane region" description="Helical" evidence="2">
    <location>
        <begin position="108"/>
        <end position="130"/>
    </location>
</feature>
<protein>
    <submittedName>
        <fullName evidence="3">Uncharacterized protein</fullName>
    </submittedName>
</protein>
<feature type="transmembrane region" description="Helical" evidence="2">
    <location>
        <begin position="41"/>
        <end position="63"/>
    </location>
</feature>
<organism evidence="3 4">
    <name type="scientific">Nocardiopsis mangrovi</name>
    <dbReference type="NCBI Taxonomy" id="1179818"/>
    <lineage>
        <taxon>Bacteria</taxon>
        <taxon>Bacillati</taxon>
        <taxon>Actinomycetota</taxon>
        <taxon>Actinomycetes</taxon>
        <taxon>Streptosporangiales</taxon>
        <taxon>Nocardiopsidaceae</taxon>
        <taxon>Nocardiopsis</taxon>
    </lineage>
</organism>
<evidence type="ECO:0000256" key="1">
    <source>
        <dbReference type="SAM" id="MobiDB-lite"/>
    </source>
</evidence>
<gene>
    <name evidence="3" type="ORF">ACFO4E_01915</name>
</gene>
<sequence length="213" mass="21791">MLRHLIGLLAGLAVAPLLWIGVAWSAGEIDGALADGGGSIAAPVVTTAMGVLMIIGLLCGFFAGARISPLTSFVPGALLLTLCLWPVVDRASLDAVLPTGIDPGSVFHPVGPALMAALPIGTLLLVSSVIPSRWSRAPRPYAPPLPDAAPYTAEAPGGAPPADAGARRSGSYRGDPDPERTTTPFQRDPGGGWEPVPPAPDGDTAEFQRRGPR</sequence>
<evidence type="ECO:0000313" key="3">
    <source>
        <dbReference type="EMBL" id="MFC4560605.1"/>
    </source>
</evidence>
<keyword evidence="2" id="KW-1133">Transmembrane helix</keyword>